<dbReference type="AlphaFoldDB" id="A0A9X2WNE5"/>
<gene>
    <name evidence="1" type="ORF">NE535_09895</name>
</gene>
<sequence length="220" mass="24647">MSSEVYDNDTVLVGAGAIIEQLLRGEFICRVTNEEGWRALKNNSTRERVETYLNQINRTIASAGEGEVFFCGYQQLGEAERKVVSSQFKEICSALIPLVEWLVLVQEASGQDAPLSEGAPIRLTELQARIEDTPAFSEQLTKLSHYRLFGSSSSNVDGQIKLVFKRLVELGYLTKPNAEKQIYIATGKLDYLYEVIRFIDETEGLSLEAQAETATQRELI</sequence>
<comment type="caution">
    <text evidence="1">The sequence shown here is derived from an EMBL/GenBank/DDBJ whole genome shotgun (WGS) entry which is preliminary data.</text>
</comment>
<evidence type="ECO:0000313" key="1">
    <source>
        <dbReference type="EMBL" id="MCT7942102.1"/>
    </source>
</evidence>
<dbReference type="RefSeq" id="WP_261298477.1">
    <property type="nucleotide sequence ID" value="NZ_JAMTCD010000010.1"/>
</dbReference>
<organism evidence="1 2">
    <name type="scientific">Shewanella holmiensis</name>
    <dbReference type="NCBI Taxonomy" id="2952222"/>
    <lineage>
        <taxon>Bacteria</taxon>
        <taxon>Pseudomonadati</taxon>
        <taxon>Pseudomonadota</taxon>
        <taxon>Gammaproteobacteria</taxon>
        <taxon>Alteromonadales</taxon>
        <taxon>Shewanellaceae</taxon>
        <taxon>Shewanella</taxon>
    </lineage>
</organism>
<accession>A0A9X2WNE5</accession>
<evidence type="ECO:0000313" key="2">
    <source>
        <dbReference type="Proteomes" id="UP001155546"/>
    </source>
</evidence>
<dbReference type="InterPro" id="IPR053841">
    <property type="entry name" value="MksE"/>
</dbReference>
<dbReference type="EMBL" id="JAMTCD010000010">
    <property type="protein sequence ID" value="MCT7942102.1"/>
    <property type="molecule type" value="Genomic_DNA"/>
</dbReference>
<reference evidence="1" key="1">
    <citation type="journal article" date="2023" name="Int. J. Syst. Evol. Microbiol.">
        <title>&lt;i&gt;Shewanella septentrionalis&lt;/i&gt; sp. nov. and &lt;i&gt;Shewanella holmiensis&lt;/i&gt; sp. nov., isolated from Baltic Sea water and sediments.</title>
        <authorList>
            <person name="Martin-Rodriguez A.J."/>
            <person name="Thorell K."/>
            <person name="Joffre E."/>
            <person name="Jensie-Markopoulos S."/>
            <person name="Moore E.R.B."/>
            <person name="Sjoling A."/>
        </authorList>
    </citation>
    <scope>NUCLEOTIDE SEQUENCE</scope>
    <source>
        <strain evidence="1">SP1S2-7</strain>
    </source>
</reference>
<proteinExistence type="predicted"/>
<name>A0A9X2WNE5_9GAMM</name>
<protein>
    <recommendedName>
        <fullName evidence="3">DUF4194 domain-containing protein</fullName>
    </recommendedName>
</protein>
<evidence type="ECO:0008006" key="3">
    <source>
        <dbReference type="Google" id="ProtNLM"/>
    </source>
</evidence>
<dbReference type="Proteomes" id="UP001155546">
    <property type="component" value="Unassembled WGS sequence"/>
</dbReference>
<dbReference type="Pfam" id="PF21980">
    <property type="entry name" value="MksE"/>
    <property type="match status" value="1"/>
</dbReference>
<keyword evidence="2" id="KW-1185">Reference proteome</keyword>